<evidence type="ECO:0000256" key="7">
    <source>
        <dbReference type="PIRSR" id="PIRSR602403-1"/>
    </source>
</evidence>
<feature type="transmembrane region" description="Helical" evidence="8">
    <location>
        <begin position="44"/>
        <end position="64"/>
    </location>
</feature>
<dbReference type="RefSeq" id="XP_040759647.1">
    <property type="nucleotide sequence ID" value="XM_040905027.1"/>
</dbReference>
<dbReference type="PANTHER" id="PTHR46206">
    <property type="entry name" value="CYTOCHROME P450"/>
    <property type="match status" value="1"/>
</dbReference>
<dbReference type="InterPro" id="IPR001128">
    <property type="entry name" value="Cyt_P450"/>
</dbReference>
<evidence type="ECO:0000256" key="4">
    <source>
        <dbReference type="ARBA" id="ARBA00023002"/>
    </source>
</evidence>
<dbReference type="PRINTS" id="PR00465">
    <property type="entry name" value="EP450IV"/>
</dbReference>
<evidence type="ECO:0000256" key="5">
    <source>
        <dbReference type="ARBA" id="ARBA00023004"/>
    </source>
</evidence>
<keyword evidence="3 7" id="KW-0479">Metal-binding</keyword>
<keyword evidence="10" id="KW-1185">Reference proteome</keyword>
<accession>A0A165BZ10</accession>
<dbReference type="InParanoid" id="A0A165BZ10"/>
<keyword evidence="4" id="KW-0560">Oxidoreductase</keyword>
<evidence type="ECO:0000313" key="9">
    <source>
        <dbReference type="EMBL" id="KZT01907.1"/>
    </source>
</evidence>
<proteinExistence type="inferred from homology"/>
<dbReference type="CDD" id="cd11041">
    <property type="entry name" value="CYP503A1-like"/>
    <property type="match status" value="1"/>
</dbReference>
<gene>
    <name evidence="9" type="ORF">LAESUDRAFT_662954</name>
</gene>
<sequence length="535" mass="60788">MSITLNRFPVLSTSLYSEEMFGRPAGSVAGFISGFRHTVLGSPALIACIVVNVVVLSYVFSFLATKNPVPLVGYPRWLGAYYGAARFAINSARMVEEGYKKYKGGFFRLPLWNNWAYIVANEKCIDEMYHLPDDVLSLRYAAHDELQLPYTMGKQLHDDPYHLSILRTRLTRHIDYLVRECLDELPMAFEDTIGKKCGDTWTELNAFDSFIDIVARTFNRILVGAPTCRSAKYTATCKEFAFETSIVGFIINLFPTFLQPIVGRAITRLPSLTRRSLASLGPVIAERQAAMAEYGPEWQDKPMDLLMWLMEAAQGREREPERLAIRILVINIATIHTTATTFVHGLNNLLDHMEYVAPLREEADEAIYTQGWTKQMVNQLVKTDSFFKESSRLNGLGTMSFPRKALRDITFSDGTTVPEGSYISSAFYVHVDEEFYPDPFTFDAFRFLQESSGGSSNNSSNMIRTNPRYLIFGHGKYPCPGRFLATYILKATMAHLMTNYEIKHSPQGRLPDILFQYNRSPNIHSAFMIRRRKVA</sequence>
<organism evidence="9 10">
    <name type="scientific">Laetiporus sulphureus 93-53</name>
    <dbReference type="NCBI Taxonomy" id="1314785"/>
    <lineage>
        <taxon>Eukaryota</taxon>
        <taxon>Fungi</taxon>
        <taxon>Dikarya</taxon>
        <taxon>Basidiomycota</taxon>
        <taxon>Agaricomycotina</taxon>
        <taxon>Agaricomycetes</taxon>
        <taxon>Polyporales</taxon>
        <taxon>Laetiporus</taxon>
    </lineage>
</organism>
<feature type="binding site" description="axial binding residue" evidence="7">
    <location>
        <position position="479"/>
    </location>
    <ligand>
        <name>heme</name>
        <dbReference type="ChEBI" id="CHEBI:30413"/>
    </ligand>
    <ligandPart>
        <name>Fe</name>
        <dbReference type="ChEBI" id="CHEBI:18248"/>
    </ligandPart>
</feature>
<dbReference type="SUPFAM" id="SSF48264">
    <property type="entry name" value="Cytochrome P450"/>
    <property type="match status" value="1"/>
</dbReference>
<keyword evidence="7" id="KW-0349">Heme</keyword>
<dbReference type="InterPro" id="IPR036396">
    <property type="entry name" value="Cyt_P450_sf"/>
</dbReference>
<dbReference type="GO" id="GO:0004497">
    <property type="term" value="F:monooxygenase activity"/>
    <property type="evidence" value="ECO:0007669"/>
    <property type="project" value="UniProtKB-KW"/>
</dbReference>
<dbReference type="EMBL" id="KV427658">
    <property type="protein sequence ID" value="KZT01907.1"/>
    <property type="molecule type" value="Genomic_DNA"/>
</dbReference>
<evidence type="ECO:0000256" key="2">
    <source>
        <dbReference type="ARBA" id="ARBA00010617"/>
    </source>
</evidence>
<dbReference type="AlphaFoldDB" id="A0A165BZ10"/>
<dbReference type="GO" id="GO:0020037">
    <property type="term" value="F:heme binding"/>
    <property type="evidence" value="ECO:0007669"/>
    <property type="project" value="InterPro"/>
</dbReference>
<evidence type="ECO:0000256" key="3">
    <source>
        <dbReference type="ARBA" id="ARBA00022723"/>
    </source>
</evidence>
<dbReference type="GO" id="GO:0005506">
    <property type="term" value="F:iron ion binding"/>
    <property type="evidence" value="ECO:0007669"/>
    <property type="project" value="InterPro"/>
</dbReference>
<dbReference type="GO" id="GO:0016705">
    <property type="term" value="F:oxidoreductase activity, acting on paired donors, with incorporation or reduction of molecular oxygen"/>
    <property type="evidence" value="ECO:0007669"/>
    <property type="project" value="InterPro"/>
</dbReference>
<dbReference type="STRING" id="1314785.A0A165BZ10"/>
<dbReference type="Pfam" id="PF00067">
    <property type="entry name" value="p450"/>
    <property type="match status" value="1"/>
</dbReference>
<dbReference type="OrthoDB" id="1844152at2759"/>
<dbReference type="InterPro" id="IPR002403">
    <property type="entry name" value="Cyt_P450_E_grp-IV"/>
</dbReference>
<evidence type="ECO:0000256" key="1">
    <source>
        <dbReference type="ARBA" id="ARBA00001971"/>
    </source>
</evidence>
<keyword evidence="8" id="KW-0472">Membrane</keyword>
<dbReference type="GeneID" id="63822057"/>
<keyword evidence="8" id="KW-0812">Transmembrane</keyword>
<comment type="cofactor">
    <cofactor evidence="1 7">
        <name>heme</name>
        <dbReference type="ChEBI" id="CHEBI:30413"/>
    </cofactor>
</comment>
<evidence type="ECO:0000256" key="8">
    <source>
        <dbReference type="SAM" id="Phobius"/>
    </source>
</evidence>
<protein>
    <submittedName>
        <fullName evidence="9">Cytochrome P450</fullName>
    </submittedName>
</protein>
<evidence type="ECO:0000256" key="6">
    <source>
        <dbReference type="ARBA" id="ARBA00023033"/>
    </source>
</evidence>
<dbReference type="Proteomes" id="UP000076871">
    <property type="component" value="Unassembled WGS sequence"/>
</dbReference>
<keyword evidence="8" id="KW-1133">Transmembrane helix</keyword>
<evidence type="ECO:0000313" key="10">
    <source>
        <dbReference type="Proteomes" id="UP000076871"/>
    </source>
</evidence>
<name>A0A165BZ10_9APHY</name>
<keyword evidence="6" id="KW-0503">Monooxygenase</keyword>
<comment type="similarity">
    <text evidence="2">Belongs to the cytochrome P450 family.</text>
</comment>
<reference evidence="9 10" key="1">
    <citation type="journal article" date="2016" name="Mol. Biol. Evol.">
        <title>Comparative Genomics of Early-Diverging Mushroom-Forming Fungi Provides Insights into the Origins of Lignocellulose Decay Capabilities.</title>
        <authorList>
            <person name="Nagy L.G."/>
            <person name="Riley R."/>
            <person name="Tritt A."/>
            <person name="Adam C."/>
            <person name="Daum C."/>
            <person name="Floudas D."/>
            <person name="Sun H."/>
            <person name="Yadav J.S."/>
            <person name="Pangilinan J."/>
            <person name="Larsson K.H."/>
            <person name="Matsuura K."/>
            <person name="Barry K."/>
            <person name="Labutti K."/>
            <person name="Kuo R."/>
            <person name="Ohm R.A."/>
            <person name="Bhattacharya S.S."/>
            <person name="Shirouzu T."/>
            <person name="Yoshinaga Y."/>
            <person name="Martin F.M."/>
            <person name="Grigoriev I.V."/>
            <person name="Hibbett D.S."/>
        </authorList>
    </citation>
    <scope>NUCLEOTIDE SEQUENCE [LARGE SCALE GENOMIC DNA]</scope>
    <source>
        <strain evidence="9 10">93-53</strain>
    </source>
</reference>
<keyword evidence="5 7" id="KW-0408">Iron</keyword>
<dbReference type="PANTHER" id="PTHR46206:SF1">
    <property type="entry name" value="P450, PUTATIVE (EUROFUNG)-RELATED"/>
    <property type="match status" value="1"/>
</dbReference>
<dbReference type="Gene3D" id="1.10.630.10">
    <property type="entry name" value="Cytochrome P450"/>
    <property type="match status" value="1"/>
</dbReference>